<name>A0A4C1Y943_EUMVA</name>
<dbReference type="Proteomes" id="UP000299102">
    <property type="component" value="Unassembled WGS sequence"/>
</dbReference>
<feature type="chain" id="PRO_5020041326" evidence="2">
    <location>
        <begin position="23"/>
        <end position="166"/>
    </location>
</feature>
<organism evidence="3 4">
    <name type="scientific">Eumeta variegata</name>
    <name type="common">Bagworm moth</name>
    <name type="synonym">Eumeta japonica</name>
    <dbReference type="NCBI Taxonomy" id="151549"/>
    <lineage>
        <taxon>Eukaryota</taxon>
        <taxon>Metazoa</taxon>
        <taxon>Ecdysozoa</taxon>
        <taxon>Arthropoda</taxon>
        <taxon>Hexapoda</taxon>
        <taxon>Insecta</taxon>
        <taxon>Pterygota</taxon>
        <taxon>Neoptera</taxon>
        <taxon>Endopterygota</taxon>
        <taxon>Lepidoptera</taxon>
        <taxon>Glossata</taxon>
        <taxon>Ditrysia</taxon>
        <taxon>Tineoidea</taxon>
        <taxon>Psychidae</taxon>
        <taxon>Oiketicinae</taxon>
        <taxon>Eumeta</taxon>
    </lineage>
</organism>
<proteinExistence type="predicted"/>
<feature type="compositionally biased region" description="Basic and acidic residues" evidence="1">
    <location>
        <begin position="131"/>
        <end position="140"/>
    </location>
</feature>
<evidence type="ECO:0000313" key="4">
    <source>
        <dbReference type="Proteomes" id="UP000299102"/>
    </source>
</evidence>
<dbReference type="EMBL" id="BGZK01001157">
    <property type="protein sequence ID" value="GBP72801.1"/>
    <property type="molecule type" value="Genomic_DNA"/>
</dbReference>
<feature type="region of interest" description="Disordered" evidence="1">
    <location>
        <begin position="125"/>
        <end position="144"/>
    </location>
</feature>
<comment type="caution">
    <text evidence="3">The sequence shown here is derived from an EMBL/GenBank/DDBJ whole genome shotgun (WGS) entry which is preliminary data.</text>
</comment>
<dbReference type="AlphaFoldDB" id="A0A4C1Y943"/>
<accession>A0A4C1Y943</accession>
<keyword evidence="2" id="KW-0732">Signal</keyword>
<evidence type="ECO:0000256" key="2">
    <source>
        <dbReference type="SAM" id="SignalP"/>
    </source>
</evidence>
<evidence type="ECO:0000313" key="3">
    <source>
        <dbReference type="EMBL" id="GBP72801.1"/>
    </source>
</evidence>
<evidence type="ECO:0000256" key="1">
    <source>
        <dbReference type="SAM" id="MobiDB-lite"/>
    </source>
</evidence>
<gene>
    <name evidence="3" type="ORF">EVAR_40302_1</name>
</gene>
<sequence>MLTSRSLPLTLFIALCSANISAWNTVQKDSSRNVEFPDSISSATLSGPHLLYLRSYCRRYICAARQWRDGRLLMDPGPQRLEPEFGSVRGMRHFAEVHGLRAPGRHRRPRFTSALHLESLAASLTRMSGEQPREDQRGMEGDTSSSACFHATLRCSASSIFRTPSF</sequence>
<protein>
    <submittedName>
        <fullName evidence="3">Uncharacterized protein</fullName>
    </submittedName>
</protein>
<keyword evidence="4" id="KW-1185">Reference proteome</keyword>
<reference evidence="3 4" key="1">
    <citation type="journal article" date="2019" name="Commun. Biol.">
        <title>The bagworm genome reveals a unique fibroin gene that provides high tensile strength.</title>
        <authorList>
            <person name="Kono N."/>
            <person name="Nakamura H."/>
            <person name="Ohtoshi R."/>
            <person name="Tomita M."/>
            <person name="Numata K."/>
            <person name="Arakawa K."/>
        </authorList>
    </citation>
    <scope>NUCLEOTIDE SEQUENCE [LARGE SCALE GENOMIC DNA]</scope>
</reference>
<feature type="signal peptide" evidence="2">
    <location>
        <begin position="1"/>
        <end position="22"/>
    </location>
</feature>